<feature type="domain" description="EamA" evidence="7">
    <location>
        <begin position="4"/>
        <end position="135"/>
    </location>
</feature>
<sequence>MHSNILLLITAAIWGFAFVFQRTGMEHVGPFTFNAARFALGTLSLIPVWWWLSSRSAQASSSKVFYYGAIAGTFLFAGSTLQQVGIQYTTAGKAGFITGLYIVIVPIIALLFGQYTRKETWVGCAFALVGLYLLSVTDDLTIEYGDTLVLIGAIFWAGHVLIIAKYSPKVSAIALSVVQFAVCAALSLVVALFTEEIKTDNILLAGESILFTGLISVGVAYTLQVIAQQNAHPAHAAIILSLEALFAAVGGWMLLNEVLTTKAIIGCTLMLLGMVISQIKLFKIPSKIGEKPTIS</sequence>
<evidence type="ECO:0000313" key="9">
    <source>
        <dbReference type="Proteomes" id="UP001164472"/>
    </source>
</evidence>
<feature type="transmembrane region" description="Helical" evidence="6">
    <location>
        <begin position="148"/>
        <end position="166"/>
    </location>
</feature>
<dbReference type="PANTHER" id="PTHR42920">
    <property type="entry name" value="OS03G0707200 PROTEIN-RELATED"/>
    <property type="match status" value="1"/>
</dbReference>
<keyword evidence="9" id="KW-1185">Reference proteome</keyword>
<keyword evidence="4 6" id="KW-1133">Transmembrane helix</keyword>
<evidence type="ECO:0000256" key="5">
    <source>
        <dbReference type="ARBA" id="ARBA00023136"/>
    </source>
</evidence>
<evidence type="ECO:0000256" key="2">
    <source>
        <dbReference type="ARBA" id="ARBA00022475"/>
    </source>
</evidence>
<keyword evidence="5 6" id="KW-0472">Membrane</keyword>
<feature type="transmembrane region" description="Helical" evidence="6">
    <location>
        <begin position="31"/>
        <end position="52"/>
    </location>
</feature>
<feature type="transmembrane region" description="Helical" evidence="6">
    <location>
        <begin position="235"/>
        <end position="255"/>
    </location>
</feature>
<evidence type="ECO:0000259" key="7">
    <source>
        <dbReference type="Pfam" id="PF00892"/>
    </source>
</evidence>
<feature type="transmembrane region" description="Helical" evidence="6">
    <location>
        <begin position="120"/>
        <end position="136"/>
    </location>
</feature>
<evidence type="ECO:0000256" key="3">
    <source>
        <dbReference type="ARBA" id="ARBA00022692"/>
    </source>
</evidence>
<name>A0A9E8HMK8_9ALTE</name>
<dbReference type="PANTHER" id="PTHR42920:SF5">
    <property type="entry name" value="EAMA DOMAIN-CONTAINING PROTEIN"/>
    <property type="match status" value="1"/>
</dbReference>
<evidence type="ECO:0000256" key="1">
    <source>
        <dbReference type="ARBA" id="ARBA00004651"/>
    </source>
</evidence>
<dbReference type="Pfam" id="PF00892">
    <property type="entry name" value="EamA"/>
    <property type="match status" value="2"/>
</dbReference>
<dbReference type="SUPFAM" id="SSF103481">
    <property type="entry name" value="Multidrug resistance efflux transporter EmrE"/>
    <property type="match status" value="2"/>
</dbReference>
<dbReference type="InterPro" id="IPR037185">
    <property type="entry name" value="EmrE-like"/>
</dbReference>
<keyword evidence="3 6" id="KW-0812">Transmembrane</keyword>
<dbReference type="GO" id="GO:0005886">
    <property type="term" value="C:plasma membrane"/>
    <property type="evidence" value="ECO:0007669"/>
    <property type="project" value="UniProtKB-SubCell"/>
</dbReference>
<dbReference type="EMBL" id="CP101527">
    <property type="protein sequence ID" value="UZW76862.1"/>
    <property type="molecule type" value="Genomic_DNA"/>
</dbReference>
<proteinExistence type="predicted"/>
<evidence type="ECO:0000256" key="4">
    <source>
        <dbReference type="ARBA" id="ARBA00022989"/>
    </source>
</evidence>
<dbReference type="InterPro" id="IPR051258">
    <property type="entry name" value="Diverse_Substrate_Transporter"/>
</dbReference>
<dbReference type="AlphaFoldDB" id="A0A9E8HMK8"/>
<keyword evidence="2" id="KW-1003">Cell membrane</keyword>
<dbReference type="KEGG" id="asem:NNL22_13780"/>
<reference evidence="8" key="1">
    <citation type="submission" date="2022-07" db="EMBL/GenBank/DDBJ databases">
        <title>Alkalimarinus sp. nov., isolated from gut of a Alitta virens.</title>
        <authorList>
            <person name="Yang A.I."/>
            <person name="Shin N.-R."/>
        </authorList>
    </citation>
    <scope>NUCLEOTIDE SEQUENCE</scope>
    <source>
        <strain evidence="8">FA028</strain>
    </source>
</reference>
<feature type="domain" description="EamA" evidence="7">
    <location>
        <begin position="145"/>
        <end position="276"/>
    </location>
</feature>
<feature type="transmembrane region" description="Helical" evidence="6">
    <location>
        <begin position="261"/>
        <end position="282"/>
    </location>
</feature>
<feature type="transmembrane region" description="Helical" evidence="6">
    <location>
        <begin position="173"/>
        <end position="193"/>
    </location>
</feature>
<dbReference type="InterPro" id="IPR000620">
    <property type="entry name" value="EamA_dom"/>
</dbReference>
<dbReference type="Proteomes" id="UP001164472">
    <property type="component" value="Chromosome"/>
</dbReference>
<gene>
    <name evidence="8" type="ORF">NNL22_13780</name>
</gene>
<organism evidence="8 9">
    <name type="scientific">Alkalimarinus sediminis</name>
    <dbReference type="NCBI Taxonomy" id="1632866"/>
    <lineage>
        <taxon>Bacteria</taxon>
        <taxon>Pseudomonadati</taxon>
        <taxon>Pseudomonadota</taxon>
        <taxon>Gammaproteobacteria</taxon>
        <taxon>Alteromonadales</taxon>
        <taxon>Alteromonadaceae</taxon>
        <taxon>Alkalimarinus</taxon>
    </lineage>
</organism>
<protein>
    <submittedName>
        <fullName evidence="8">DMT family transporter</fullName>
    </submittedName>
</protein>
<evidence type="ECO:0000313" key="8">
    <source>
        <dbReference type="EMBL" id="UZW76862.1"/>
    </source>
</evidence>
<accession>A0A9E8HMK8</accession>
<comment type="subcellular location">
    <subcellularLocation>
        <location evidence="1">Cell membrane</location>
        <topology evidence="1">Multi-pass membrane protein</topology>
    </subcellularLocation>
</comment>
<evidence type="ECO:0000256" key="6">
    <source>
        <dbReference type="SAM" id="Phobius"/>
    </source>
</evidence>
<feature type="transmembrane region" description="Helical" evidence="6">
    <location>
        <begin position="205"/>
        <end position="223"/>
    </location>
</feature>
<feature type="transmembrane region" description="Helical" evidence="6">
    <location>
        <begin position="64"/>
        <end position="82"/>
    </location>
</feature>
<feature type="transmembrane region" description="Helical" evidence="6">
    <location>
        <begin position="94"/>
        <end position="113"/>
    </location>
</feature>